<gene>
    <name evidence="6" type="ORF">BRAA09T41072Z</name>
</gene>
<proteinExistence type="inferred from homology"/>
<dbReference type="Pfam" id="PF02902">
    <property type="entry name" value="Peptidase_C48"/>
    <property type="match status" value="1"/>
</dbReference>
<dbReference type="InterPro" id="IPR038765">
    <property type="entry name" value="Papain-like_cys_pep_sf"/>
</dbReference>
<feature type="region of interest" description="Disordered" evidence="4">
    <location>
        <begin position="354"/>
        <end position="385"/>
    </location>
</feature>
<evidence type="ECO:0000259" key="5">
    <source>
        <dbReference type="PROSITE" id="PS50600"/>
    </source>
</evidence>
<protein>
    <recommendedName>
        <fullName evidence="5">Ubiquitin-like protease family profile domain-containing protein</fullName>
    </recommendedName>
</protein>
<keyword evidence="2" id="KW-0645">Protease</keyword>
<dbReference type="PANTHER" id="PTHR48449:SF2">
    <property type="entry name" value="UBIQUITIN-LIKE PROTEASE FAMILY PROFILE DOMAIN-CONTAINING PROTEIN"/>
    <property type="match status" value="1"/>
</dbReference>
<feature type="compositionally biased region" description="Polar residues" evidence="4">
    <location>
        <begin position="443"/>
        <end position="461"/>
    </location>
</feature>
<feature type="region of interest" description="Disordered" evidence="4">
    <location>
        <begin position="443"/>
        <end position="567"/>
    </location>
</feature>
<dbReference type="GO" id="GO:0008234">
    <property type="term" value="F:cysteine-type peptidase activity"/>
    <property type="evidence" value="ECO:0007669"/>
    <property type="project" value="InterPro"/>
</dbReference>
<evidence type="ECO:0000256" key="2">
    <source>
        <dbReference type="ARBA" id="ARBA00022670"/>
    </source>
</evidence>
<name>A0A3P5YRX0_BRACM</name>
<dbReference type="SUPFAM" id="SSF54001">
    <property type="entry name" value="Cysteine proteinases"/>
    <property type="match status" value="1"/>
</dbReference>
<dbReference type="EMBL" id="LR031568">
    <property type="protein sequence ID" value="VDC63461.1"/>
    <property type="molecule type" value="Genomic_DNA"/>
</dbReference>
<feature type="domain" description="Ubiquitin-like protease family profile" evidence="5">
    <location>
        <begin position="709"/>
        <end position="898"/>
    </location>
</feature>
<dbReference type="InterPro" id="IPR015410">
    <property type="entry name" value="DUF1985"/>
</dbReference>
<evidence type="ECO:0000313" key="6">
    <source>
        <dbReference type="EMBL" id="VDC63461.1"/>
    </source>
</evidence>
<dbReference type="Gene3D" id="3.40.395.10">
    <property type="entry name" value="Adenoviral Proteinase, Chain A"/>
    <property type="match status" value="1"/>
</dbReference>
<reference evidence="6" key="1">
    <citation type="submission" date="2018-11" db="EMBL/GenBank/DDBJ databases">
        <authorList>
            <consortium name="Genoscope - CEA"/>
            <person name="William W."/>
        </authorList>
    </citation>
    <scope>NUCLEOTIDE SEQUENCE</scope>
</reference>
<feature type="region of interest" description="Disordered" evidence="4">
    <location>
        <begin position="619"/>
        <end position="646"/>
    </location>
</feature>
<dbReference type="InterPro" id="IPR003653">
    <property type="entry name" value="Peptidase_C48_C"/>
</dbReference>
<evidence type="ECO:0000256" key="3">
    <source>
        <dbReference type="ARBA" id="ARBA00022801"/>
    </source>
</evidence>
<accession>A0A3P5YRX0</accession>
<sequence length="933" mass="104262">MANTETIELPPRFFPLGEEPVGLRVTPYHKPGGLRLILDTLDPEEVDVIKRSPFGKFLELADRTPYSGRLGRYMLSRQLKVRKKYEAWFLFAENPIRFSLREFATVTGLPCGKYPSPPSKATEKLISEQPYYNVLFGMLKEVTVSSVIRMLKRKTVTSQETRIKYALLAILAYVILPTTHIAKISVEHAEKIKDLDEFFAYPWGRLSFEMLISSIKEKDELNLTQSTIALPGYVQSLQMVMTRAVPALTEIVTQDSASDVAGDADFSQTPPRNGIKPAHARTLDTAKNVSVTHIIPQDTDVEVDEAELCFSDEEDDTRVDSMVRLIKDGSRFSNQLFKGGATKADIELMREKADEAAGGRKKRKRKIPMQTPNNSDDVHAPPIDKGISKADIDRVEGKVDDLRESFNQFQEIIKKHISDNSAHLLVCQNNYQKILDSVGTFQSQSIRQTRVRTPTDNQTLDASKDRPTTTPIQTSREGIDTDIIRSVISNVQKTYGDKGPSLPASTPHTDDVSDSGDGGDPIPDENIDKENYTLPLQTINDQDPPDNSRVATSVKKTNVDRGPHMPDVGDLVNSYIIDKDIGNNQQTLSGNAHRDSNLQEDLSSEEVQLVEDQILEPTVREDTEVVGKPPSSPPDIQANAPAPTRKSNRLKTVSKLIVGVYECDKGTLSRFSEAYPGALNNNASIDYPTKFSKLSDILKTTKSITVGGISVSAKDLIEIEQRTKSLSPKMFDVLMHHIGIMMMPLSNSSQSYLFLDTKFVSILSKNYPRFKKSSQKEDFVFTPNLVEILDRHESQTGEVERIYFPFNLDQAHWIGLCFDRNTWKLLVLDCNTSYKSDSLTAKELAPTAQMLPYLLTQACRKLEPERLNPLTVERARQIPQNRKHADSGVTAALLMQAHAAGGIEACRHLSTDLVKQEAKRLAVMIFEKNAGPI</sequence>
<comment type="similarity">
    <text evidence="1">Belongs to the peptidase C48 family.</text>
</comment>
<evidence type="ECO:0000256" key="1">
    <source>
        <dbReference type="ARBA" id="ARBA00005234"/>
    </source>
</evidence>
<organism evidence="6">
    <name type="scientific">Brassica campestris</name>
    <name type="common">Field mustard</name>
    <dbReference type="NCBI Taxonomy" id="3711"/>
    <lineage>
        <taxon>Eukaryota</taxon>
        <taxon>Viridiplantae</taxon>
        <taxon>Streptophyta</taxon>
        <taxon>Embryophyta</taxon>
        <taxon>Tracheophyta</taxon>
        <taxon>Spermatophyta</taxon>
        <taxon>Magnoliopsida</taxon>
        <taxon>eudicotyledons</taxon>
        <taxon>Gunneridae</taxon>
        <taxon>Pentapetalae</taxon>
        <taxon>rosids</taxon>
        <taxon>malvids</taxon>
        <taxon>Brassicales</taxon>
        <taxon>Brassicaceae</taxon>
        <taxon>Brassiceae</taxon>
        <taxon>Brassica</taxon>
    </lineage>
</organism>
<dbReference type="PANTHER" id="PTHR48449">
    <property type="entry name" value="DUF1985 DOMAIN-CONTAINING PROTEIN"/>
    <property type="match status" value="1"/>
</dbReference>
<dbReference type="Pfam" id="PF09331">
    <property type="entry name" value="DUF1985"/>
    <property type="match status" value="1"/>
</dbReference>
<dbReference type="PROSITE" id="PS50600">
    <property type="entry name" value="ULP_PROTEASE"/>
    <property type="match status" value="1"/>
</dbReference>
<dbReference type="GO" id="GO:0006508">
    <property type="term" value="P:proteolysis"/>
    <property type="evidence" value="ECO:0007669"/>
    <property type="project" value="UniProtKB-KW"/>
</dbReference>
<keyword evidence="3" id="KW-0378">Hydrolase</keyword>
<dbReference type="AlphaFoldDB" id="A0A3P5YRX0"/>
<evidence type="ECO:0000256" key="4">
    <source>
        <dbReference type="SAM" id="MobiDB-lite"/>
    </source>
</evidence>